<dbReference type="InterPro" id="IPR037066">
    <property type="entry name" value="Plug_dom_sf"/>
</dbReference>
<evidence type="ECO:0000313" key="19">
    <source>
        <dbReference type="EMBL" id="RYC32243.1"/>
    </source>
</evidence>
<dbReference type="GO" id="GO:0038023">
    <property type="term" value="F:signaling receptor activity"/>
    <property type="evidence" value="ECO:0007669"/>
    <property type="project" value="InterPro"/>
</dbReference>
<dbReference type="PROSITE" id="PS52016">
    <property type="entry name" value="TONB_DEPENDENT_REC_3"/>
    <property type="match status" value="1"/>
</dbReference>
<evidence type="ECO:0000256" key="3">
    <source>
        <dbReference type="ARBA" id="ARBA00022448"/>
    </source>
</evidence>
<keyword evidence="20" id="KW-1185">Reference proteome</keyword>
<feature type="signal peptide" evidence="16">
    <location>
        <begin position="1"/>
        <end position="46"/>
    </location>
</feature>
<feature type="domain" description="TonB-dependent receptor-like beta-barrel" evidence="17">
    <location>
        <begin position="276"/>
        <end position="709"/>
    </location>
</feature>
<reference evidence="19 20" key="1">
    <citation type="submission" date="2018-12" db="EMBL/GenBank/DDBJ databases">
        <authorList>
            <person name="Grouzdev D.S."/>
            <person name="Krutkina M.S."/>
        </authorList>
    </citation>
    <scope>NUCLEOTIDE SEQUENCE [LARGE SCALE GENOMIC DNA]</scope>
    <source>
        <strain evidence="19 20">RmlP026</strain>
    </source>
</reference>
<dbReference type="PANTHER" id="PTHR32552:SF68">
    <property type="entry name" value="FERRICHROME OUTER MEMBRANE TRANSPORTER_PHAGE RECEPTOR"/>
    <property type="match status" value="1"/>
</dbReference>
<dbReference type="Gene3D" id="2.170.130.10">
    <property type="entry name" value="TonB-dependent receptor, plug domain"/>
    <property type="match status" value="1"/>
</dbReference>
<dbReference type="Proteomes" id="UP000290759">
    <property type="component" value="Unassembled WGS sequence"/>
</dbReference>
<evidence type="ECO:0000256" key="8">
    <source>
        <dbReference type="ARBA" id="ARBA00023004"/>
    </source>
</evidence>
<dbReference type="InterPro" id="IPR012910">
    <property type="entry name" value="Plug_dom"/>
</dbReference>
<keyword evidence="3 14" id="KW-0813">Transport</keyword>
<dbReference type="AlphaFoldDB" id="A0A4Q2U6I4"/>
<evidence type="ECO:0000256" key="5">
    <source>
        <dbReference type="ARBA" id="ARBA00022496"/>
    </source>
</evidence>
<evidence type="ECO:0000313" key="20">
    <source>
        <dbReference type="Proteomes" id="UP000290759"/>
    </source>
</evidence>
<dbReference type="GO" id="GO:0015891">
    <property type="term" value="P:siderophore transport"/>
    <property type="evidence" value="ECO:0007669"/>
    <property type="project" value="InterPro"/>
</dbReference>
<dbReference type="InterPro" id="IPR039426">
    <property type="entry name" value="TonB-dep_rcpt-like"/>
</dbReference>
<gene>
    <name evidence="19" type="ORF">D3273_09430</name>
</gene>
<evidence type="ECO:0000256" key="14">
    <source>
        <dbReference type="PROSITE-ProRule" id="PRU01360"/>
    </source>
</evidence>
<feature type="chain" id="PRO_5020373322" evidence="16">
    <location>
        <begin position="47"/>
        <end position="740"/>
    </location>
</feature>
<keyword evidence="7 16" id="KW-0732">Signal</keyword>
<dbReference type="CDD" id="cd01347">
    <property type="entry name" value="ligand_gated_channel"/>
    <property type="match status" value="1"/>
</dbReference>
<proteinExistence type="inferred from homology"/>
<keyword evidence="13 14" id="KW-0998">Cell outer membrane</keyword>
<keyword evidence="9" id="KW-0406">Ion transport</keyword>
<evidence type="ECO:0000259" key="17">
    <source>
        <dbReference type="Pfam" id="PF00593"/>
    </source>
</evidence>
<accession>A0A4Q2U6I4</accession>
<dbReference type="Pfam" id="PF07715">
    <property type="entry name" value="Plug"/>
    <property type="match status" value="1"/>
</dbReference>
<protein>
    <submittedName>
        <fullName evidence="19">TonB-dependent siderophore receptor</fullName>
    </submittedName>
</protein>
<keyword evidence="12 19" id="KW-0675">Receptor</keyword>
<sequence length="740" mass="79405">MMGGMERFFGGPRAGGTTGDRRLPAALMAGCAAAALLSALPARAQAAGGAVELDPIEVQGRPAERAVTPYAAATGPVQGFTATDSTAGTKTGSKLSETPASISVVGRDQIRDTGAQSVSEATRYTAGVFSDTSGFDPRYDLYQIRGFAASETGYYLDGLQLFSYAYVAFKVEPWSLERIDILRGPASSLYGGAGSGGLIDAISKRPTAVPYHRVEIGVNNYGNAYAAFDLGGPVTEGSPWSYRVAGIGRAGGTQVDHIDDDRGNISAALSYRPDGATTLTFLGQYQRDFTQAAQFLPYEGTVRPAPYGRISTSLFTGDTAVSKFEREQAFMGYEFEHSFANGLTLRQNLRYAYVDTHEVGPYGVGYLTTPAAGDLARYNFITTDRGREFTLDNQAQARLDLGGVQQTFLAGLDFKHFIVNDNNGSSAAAPLNVLRPVNGIVTTAPGTRYTLATETQSDVGLYAQDEIKLGRFVALLSARGDVVDTSINNLLYPSQSSDGTPHALTGRAALLYNTDWGVNPYVAYGTSFDPIIGLNSTTQQAYKPEEGETKEVGLKYQAPTLPVTASLALFDVTRTNVLTTDPVNVLTSVQTGEERSRGIELQANATLAEGLKAVGSFTAFHITNTRDLNTAIVGRVPYDTPETLSSLFVDYTIPDGALRGLGFGAGERYVGRSYADSVNSYKVPDYWLTDAGIHYERDGYRVAVTAQNLLDKTYVSGCYGVAYCFYGDRRRVTASLSYQW</sequence>
<organism evidence="19 20">
    <name type="scientific">Lichenibacterium minor</name>
    <dbReference type="NCBI Taxonomy" id="2316528"/>
    <lineage>
        <taxon>Bacteria</taxon>
        <taxon>Pseudomonadati</taxon>
        <taxon>Pseudomonadota</taxon>
        <taxon>Alphaproteobacteria</taxon>
        <taxon>Hyphomicrobiales</taxon>
        <taxon>Lichenihabitantaceae</taxon>
        <taxon>Lichenibacterium</taxon>
    </lineage>
</organism>
<comment type="caution">
    <text evidence="19">The sequence shown here is derived from an EMBL/GenBank/DDBJ whole genome shotgun (WGS) entry which is preliminary data.</text>
</comment>
<feature type="domain" description="TonB-dependent receptor plug" evidence="18">
    <location>
        <begin position="95"/>
        <end position="197"/>
    </location>
</feature>
<dbReference type="SUPFAM" id="SSF56935">
    <property type="entry name" value="Porins"/>
    <property type="match status" value="1"/>
</dbReference>
<keyword evidence="4 14" id="KW-1134">Transmembrane beta strand</keyword>
<evidence type="ECO:0000256" key="9">
    <source>
        <dbReference type="ARBA" id="ARBA00023065"/>
    </source>
</evidence>
<evidence type="ECO:0000256" key="1">
    <source>
        <dbReference type="ARBA" id="ARBA00004571"/>
    </source>
</evidence>
<comment type="similarity">
    <text evidence="2 14 15">Belongs to the TonB-dependent receptor family.</text>
</comment>
<evidence type="ECO:0000256" key="15">
    <source>
        <dbReference type="RuleBase" id="RU003357"/>
    </source>
</evidence>
<dbReference type="PANTHER" id="PTHR32552">
    <property type="entry name" value="FERRICHROME IRON RECEPTOR-RELATED"/>
    <property type="match status" value="1"/>
</dbReference>
<evidence type="ECO:0000256" key="12">
    <source>
        <dbReference type="ARBA" id="ARBA00023170"/>
    </source>
</evidence>
<keyword evidence="8" id="KW-0408">Iron</keyword>
<dbReference type="Pfam" id="PF00593">
    <property type="entry name" value="TonB_dep_Rec_b-barrel"/>
    <property type="match status" value="1"/>
</dbReference>
<dbReference type="GO" id="GO:0009279">
    <property type="term" value="C:cell outer membrane"/>
    <property type="evidence" value="ECO:0007669"/>
    <property type="project" value="UniProtKB-SubCell"/>
</dbReference>
<dbReference type="NCBIfam" id="TIGR01783">
    <property type="entry name" value="TonB-siderophor"/>
    <property type="match status" value="1"/>
</dbReference>
<evidence type="ECO:0000256" key="16">
    <source>
        <dbReference type="SAM" id="SignalP"/>
    </source>
</evidence>
<keyword evidence="10 15" id="KW-0798">TonB box</keyword>
<dbReference type="FunFam" id="2.170.130.10:FF:000001">
    <property type="entry name" value="Catecholate siderophore TonB-dependent receptor"/>
    <property type="match status" value="1"/>
</dbReference>
<evidence type="ECO:0000256" key="7">
    <source>
        <dbReference type="ARBA" id="ARBA00022729"/>
    </source>
</evidence>
<dbReference type="InterPro" id="IPR036942">
    <property type="entry name" value="Beta-barrel_TonB_sf"/>
</dbReference>
<dbReference type="OrthoDB" id="9760333at2"/>
<evidence type="ECO:0000256" key="11">
    <source>
        <dbReference type="ARBA" id="ARBA00023136"/>
    </source>
</evidence>
<comment type="subcellular location">
    <subcellularLocation>
        <location evidence="1 14">Cell outer membrane</location>
        <topology evidence="1 14">Multi-pass membrane protein</topology>
    </subcellularLocation>
</comment>
<evidence type="ECO:0000256" key="4">
    <source>
        <dbReference type="ARBA" id="ARBA00022452"/>
    </source>
</evidence>
<dbReference type="GO" id="GO:0015344">
    <property type="term" value="F:siderophore uptake transmembrane transporter activity"/>
    <property type="evidence" value="ECO:0007669"/>
    <property type="project" value="TreeGrafter"/>
</dbReference>
<evidence type="ECO:0000256" key="13">
    <source>
        <dbReference type="ARBA" id="ARBA00023237"/>
    </source>
</evidence>
<dbReference type="InterPro" id="IPR010105">
    <property type="entry name" value="TonB_sidphr_rcpt"/>
</dbReference>
<dbReference type="InterPro" id="IPR000531">
    <property type="entry name" value="Beta-barrel_TonB"/>
</dbReference>
<keyword evidence="11 14" id="KW-0472">Membrane</keyword>
<evidence type="ECO:0000256" key="10">
    <source>
        <dbReference type="ARBA" id="ARBA00023077"/>
    </source>
</evidence>
<dbReference type="Gene3D" id="2.40.170.20">
    <property type="entry name" value="TonB-dependent receptor, beta-barrel domain"/>
    <property type="match status" value="1"/>
</dbReference>
<reference evidence="19 20" key="2">
    <citation type="submission" date="2019-02" db="EMBL/GenBank/DDBJ databases">
        <title>'Lichenibacterium ramalinii' gen. nov. sp. nov., 'Lichenibacterium minor' gen. nov. sp. nov.</title>
        <authorList>
            <person name="Pankratov T."/>
        </authorList>
    </citation>
    <scope>NUCLEOTIDE SEQUENCE [LARGE SCALE GENOMIC DNA]</scope>
    <source>
        <strain evidence="19 20">RmlP026</strain>
    </source>
</reference>
<keyword evidence="6 14" id="KW-0812">Transmembrane</keyword>
<evidence type="ECO:0000259" key="18">
    <source>
        <dbReference type="Pfam" id="PF07715"/>
    </source>
</evidence>
<evidence type="ECO:0000256" key="6">
    <source>
        <dbReference type="ARBA" id="ARBA00022692"/>
    </source>
</evidence>
<name>A0A4Q2U6I4_9HYPH</name>
<keyword evidence="5" id="KW-0410">Iron transport</keyword>
<evidence type="ECO:0000256" key="2">
    <source>
        <dbReference type="ARBA" id="ARBA00009810"/>
    </source>
</evidence>
<dbReference type="EMBL" id="QYBB01000008">
    <property type="protein sequence ID" value="RYC32243.1"/>
    <property type="molecule type" value="Genomic_DNA"/>
</dbReference>